<dbReference type="EMBL" id="SRPR01000619">
    <property type="protein sequence ID" value="KAG5951632.1"/>
    <property type="molecule type" value="Genomic_DNA"/>
</dbReference>
<evidence type="ECO:0000259" key="3">
    <source>
        <dbReference type="SMART" id="SM00998"/>
    </source>
</evidence>
<dbReference type="SMART" id="SM00998">
    <property type="entry name" value="ADSL_C"/>
    <property type="match status" value="1"/>
</dbReference>
<dbReference type="NCBIfam" id="TIGR00928">
    <property type="entry name" value="purB"/>
    <property type="match status" value="1"/>
</dbReference>
<comment type="caution">
    <text evidence="4">The sequence shown here is derived from an EMBL/GenBank/DDBJ whole genome shotgun (WGS) entry which is preliminary data.</text>
</comment>
<feature type="coiled-coil region" evidence="2">
    <location>
        <begin position="5"/>
        <end position="32"/>
    </location>
</feature>
<dbReference type="Pfam" id="PF00206">
    <property type="entry name" value="Lyase_1"/>
    <property type="match status" value="1"/>
</dbReference>
<feature type="domain" description="Adenylosuccinate lyase C-terminal" evidence="3">
    <location>
        <begin position="421"/>
        <end position="505"/>
    </location>
</feature>
<evidence type="ECO:0000313" key="5">
    <source>
        <dbReference type="Proteomes" id="UP000742024"/>
    </source>
</evidence>
<dbReference type="SUPFAM" id="SSF48557">
    <property type="entry name" value="L-aspartase-like"/>
    <property type="match status" value="1"/>
</dbReference>
<gene>
    <name evidence="4" type="ORF">E4U57_006805</name>
</gene>
<protein>
    <recommendedName>
        <fullName evidence="3">Adenylosuccinate lyase C-terminal domain-containing protein</fullName>
    </recommendedName>
</protein>
<organism evidence="4 5">
    <name type="scientific">Claviceps arundinis</name>
    <dbReference type="NCBI Taxonomy" id="1623583"/>
    <lineage>
        <taxon>Eukaryota</taxon>
        <taxon>Fungi</taxon>
        <taxon>Dikarya</taxon>
        <taxon>Ascomycota</taxon>
        <taxon>Pezizomycotina</taxon>
        <taxon>Sordariomycetes</taxon>
        <taxon>Hypocreomycetidae</taxon>
        <taxon>Hypocreales</taxon>
        <taxon>Clavicipitaceae</taxon>
        <taxon>Claviceps</taxon>
    </lineage>
</organism>
<name>A0ABQ7P1J2_9HYPO</name>
<evidence type="ECO:0000256" key="1">
    <source>
        <dbReference type="ARBA" id="ARBA00023239"/>
    </source>
</evidence>
<dbReference type="Proteomes" id="UP000742024">
    <property type="component" value="Unassembled WGS sequence"/>
</dbReference>
<dbReference type="Gene3D" id="1.20.200.10">
    <property type="entry name" value="Fumarase/aspartase (Central domain)"/>
    <property type="match status" value="1"/>
</dbReference>
<dbReference type="InterPro" id="IPR004769">
    <property type="entry name" value="Pur_lyase"/>
</dbReference>
<dbReference type="InterPro" id="IPR008948">
    <property type="entry name" value="L-Aspartase-like"/>
</dbReference>
<evidence type="ECO:0000256" key="2">
    <source>
        <dbReference type="SAM" id="Coils"/>
    </source>
</evidence>
<dbReference type="Pfam" id="PF10397">
    <property type="entry name" value="ADSL_C"/>
    <property type="match status" value="1"/>
</dbReference>
<dbReference type="Gene3D" id="1.10.40.30">
    <property type="entry name" value="Fumarase/aspartase (C-terminal domain)"/>
    <property type="match status" value="1"/>
</dbReference>
<sequence length="532" mass="59343">MTDQAQDAQTQIQELQKKIMQLQAQVEEPQKSPYDTYQTSLTSRYCSNEMTSLFSQRSRHSTWRKLWLGLAEAEASLGIDVVTAEALDQMRAHLTVSDEDFATASIEEKIRRHDVMAHVHAFGVVAPAAAGIIHLGSTSCFVTDNTELILMRDALDILLNKLAKVISNLAAFANRWKSEPTLGLTHNQPAQPITVGRRAAQWAQDLMMDLEAIEAVRSGLKFRGAQGTTGTQASFLEIFQGDHTKCDRLNELLCEKFGFRACYDISTQTYTRKVDLIVANAVAGLAVSAHKMCTDIRLLASNKEIEEPKEASQIGSSGKSHRTLIIFRASSVMISMPYKRNPMRSERICSLSRALKAKPASFANTMSTQWFERTLDDSAIRRIDIPEMFLLADAILIGLDNVSDGLVVYPKRIRSRILEELPFMVTEAIIMKLVAKGASRQEAHEEIRVLSVQASSTVKDEGKPNDLIERIRGNEYFKPIWGELDSMLQPELYIGRCPEIVNKFCGPGGVVEKALAPYQQYILKSTTAQLNV</sequence>
<evidence type="ECO:0000313" key="4">
    <source>
        <dbReference type="EMBL" id="KAG5951632.1"/>
    </source>
</evidence>
<keyword evidence="1" id="KW-0456">Lyase</keyword>
<dbReference type="Gene3D" id="1.10.275.60">
    <property type="match status" value="1"/>
</dbReference>
<reference evidence="4 5" key="1">
    <citation type="journal article" date="2020" name="bioRxiv">
        <title>Whole genome comparisons of ergot fungi reveals the divergence and evolution of species within the genus Claviceps are the result of varying mechanisms driving genome evolution and host range expansion.</title>
        <authorList>
            <person name="Wyka S.A."/>
            <person name="Mondo S.J."/>
            <person name="Liu M."/>
            <person name="Dettman J."/>
            <person name="Nalam V."/>
            <person name="Broders K.D."/>
        </authorList>
    </citation>
    <scope>NUCLEOTIDE SEQUENCE [LARGE SCALE GENOMIC DNA]</scope>
    <source>
        <strain evidence="4 5">LM583</strain>
    </source>
</reference>
<proteinExistence type="predicted"/>
<keyword evidence="5" id="KW-1185">Reference proteome</keyword>
<dbReference type="CDD" id="cd03302">
    <property type="entry name" value="Adenylsuccinate_lyase_2"/>
    <property type="match status" value="1"/>
</dbReference>
<dbReference type="InterPro" id="IPR019468">
    <property type="entry name" value="AdenyloSucc_lyase_C"/>
</dbReference>
<accession>A0ABQ7P1J2</accession>
<dbReference type="PANTHER" id="PTHR43172:SF1">
    <property type="entry name" value="ADENYLOSUCCINATE LYASE"/>
    <property type="match status" value="1"/>
</dbReference>
<dbReference type="PANTHER" id="PTHR43172">
    <property type="entry name" value="ADENYLOSUCCINATE LYASE"/>
    <property type="match status" value="1"/>
</dbReference>
<dbReference type="InterPro" id="IPR022761">
    <property type="entry name" value="Fumarate_lyase_N"/>
</dbReference>
<keyword evidence="2" id="KW-0175">Coiled coil</keyword>